<evidence type="ECO:0000256" key="3">
    <source>
        <dbReference type="ARBA" id="ARBA00064542"/>
    </source>
</evidence>
<comment type="caution">
    <text evidence="8">The sequence shown here is derived from an EMBL/GenBank/DDBJ whole genome shotgun (WGS) entry which is preliminary data.</text>
</comment>
<sequence>MLDKKKKQQIIQKFKVHKNDTGSTQIQIAILSEEIKELAEHLKQHKQDHSSRRGLLKKVGERRRLLKYLQKEDEKAFIELSKKLKLKISKKMVEDEEERKRAEEELLAEDIVEEEEIEEENNEEKNND</sequence>
<protein>
    <recommendedName>
        <fullName evidence="4">Small ribosomal subunit protein uS15</fullName>
    </recommendedName>
</protein>
<dbReference type="CDD" id="cd00353">
    <property type="entry name" value="Ribosomal_S15p_S13e"/>
    <property type="match status" value="1"/>
</dbReference>
<keyword evidence="2 4" id="KW-0687">Ribonucleoprotein</keyword>
<dbReference type="HAMAP" id="MF_01343_B">
    <property type="entry name" value="Ribosomal_uS15_B"/>
    <property type="match status" value="1"/>
</dbReference>
<keyword evidence="4 6" id="KW-0694">RNA-binding</keyword>
<dbReference type="InterPro" id="IPR009068">
    <property type="entry name" value="uS15_NS1_RNA-bd_sf"/>
</dbReference>
<accession>A0A1F5TRF3</accession>
<comment type="function">
    <text evidence="4">Forms an intersubunit bridge (bridge B4) with the 23S rRNA of the 50S subunit in the ribosome.</text>
</comment>
<feature type="compositionally biased region" description="Acidic residues" evidence="7">
    <location>
        <begin position="105"/>
        <end position="122"/>
    </location>
</feature>
<comment type="subunit">
    <text evidence="3 4">Part of the 30S ribosomal subunit. Forms a bridge to the 50S subunit in the 70S ribosome, contacting the 23S rRNA.</text>
</comment>
<dbReference type="GO" id="GO:0022627">
    <property type="term" value="C:cytosolic small ribosomal subunit"/>
    <property type="evidence" value="ECO:0007669"/>
    <property type="project" value="TreeGrafter"/>
</dbReference>
<keyword evidence="1 4" id="KW-0689">Ribosomal protein</keyword>
<evidence type="ECO:0000256" key="4">
    <source>
        <dbReference type="HAMAP-Rule" id="MF_01343"/>
    </source>
</evidence>
<dbReference type="InterPro" id="IPR000589">
    <property type="entry name" value="Ribosomal_uS15"/>
</dbReference>
<dbReference type="PROSITE" id="PS00362">
    <property type="entry name" value="RIBOSOMAL_S15"/>
    <property type="match status" value="1"/>
</dbReference>
<dbReference type="NCBIfam" id="TIGR00952">
    <property type="entry name" value="S15_bact"/>
    <property type="match status" value="1"/>
</dbReference>
<dbReference type="Gene3D" id="1.10.287.10">
    <property type="entry name" value="S15/NS1, RNA-binding"/>
    <property type="match status" value="1"/>
</dbReference>
<dbReference type="GO" id="GO:0006412">
    <property type="term" value="P:translation"/>
    <property type="evidence" value="ECO:0007669"/>
    <property type="project" value="UniProtKB-UniRule"/>
</dbReference>
<evidence type="ECO:0000256" key="1">
    <source>
        <dbReference type="ARBA" id="ARBA00022980"/>
    </source>
</evidence>
<dbReference type="Pfam" id="PF00312">
    <property type="entry name" value="Ribosomal_S15"/>
    <property type="match status" value="1"/>
</dbReference>
<dbReference type="AlphaFoldDB" id="A0A1F5TRF3"/>
<reference evidence="8 9" key="1">
    <citation type="journal article" date="2016" name="Nat. Commun.">
        <title>Thousands of microbial genomes shed light on interconnected biogeochemical processes in an aquifer system.</title>
        <authorList>
            <person name="Anantharaman K."/>
            <person name="Brown C.T."/>
            <person name="Hug L.A."/>
            <person name="Sharon I."/>
            <person name="Castelle C.J."/>
            <person name="Probst A.J."/>
            <person name="Thomas B.C."/>
            <person name="Singh A."/>
            <person name="Wilkins M.J."/>
            <person name="Karaoz U."/>
            <person name="Brodie E.L."/>
            <person name="Williams K.H."/>
            <person name="Hubbard S.S."/>
            <person name="Banfield J.F."/>
        </authorList>
    </citation>
    <scope>NUCLEOTIDE SEQUENCE [LARGE SCALE GENOMIC DNA]</scope>
</reference>
<evidence type="ECO:0000256" key="2">
    <source>
        <dbReference type="ARBA" id="ARBA00023274"/>
    </source>
</evidence>
<comment type="function">
    <text evidence="4 6">One of the primary rRNA binding proteins, it binds directly to 16S rRNA where it helps nucleate assembly of the platform of the 30S subunit by binding and bridging several RNA helices of the 16S rRNA.</text>
</comment>
<comment type="similarity">
    <text evidence="4 5">Belongs to the universal ribosomal protein uS15 family.</text>
</comment>
<gene>
    <name evidence="4" type="primary">rpsO</name>
    <name evidence="8" type="ORF">A2531_01245</name>
</gene>
<dbReference type="Gene3D" id="6.10.250.3130">
    <property type="match status" value="1"/>
</dbReference>
<dbReference type="PANTHER" id="PTHR23321">
    <property type="entry name" value="RIBOSOMAL PROTEIN S15, BACTERIAL AND ORGANELLAR"/>
    <property type="match status" value="1"/>
</dbReference>
<organism evidence="8 9">
    <name type="scientific">Candidatus Falkowbacteria bacterium RIFOXYD2_FULL_34_120</name>
    <dbReference type="NCBI Taxonomy" id="1798007"/>
    <lineage>
        <taxon>Bacteria</taxon>
        <taxon>Candidatus Falkowiibacteriota</taxon>
    </lineage>
</organism>
<dbReference type="InterPro" id="IPR005290">
    <property type="entry name" value="Ribosomal_uS15_bac-type"/>
</dbReference>
<evidence type="ECO:0000256" key="5">
    <source>
        <dbReference type="RuleBase" id="RU003919"/>
    </source>
</evidence>
<dbReference type="PANTHER" id="PTHR23321:SF26">
    <property type="entry name" value="SMALL RIBOSOMAL SUBUNIT PROTEIN US15M"/>
    <property type="match status" value="1"/>
</dbReference>
<dbReference type="SMART" id="SM01387">
    <property type="entry name" value="Ribosomal_S15"/>
    <property type="match status" value="1"/>
</dbReference>
<name>A0A1F5TRF3_9BACT</name>
<evidence type="ECO:0000313" key="8">
    <source>
        <dbReference type="EMBL" id="OGF41131.1"/>
    </source>
</evidence>
<evidence type="ECO:0000256" key="6">
    <source>
        <dbReference type="RuleBase" id="RU004524"/>
    </source>
</evidence>
<dbReference type="FunFam" id="1.10.287.10:FF:000002">
    <property type="entry name" value="30S ribosomal protein S15"/>
    <property type="match status" value="1"/>
</dbReference>
<dbReference type="GO" id="GO:0003735">
    <property type="term" value="F:structural constituent of ribosome"/>
    <property type="evidence" value="ECO:0007669"/>
    <property type="project" value="InterPro"/>
</dbReference>
<feature type="region of interest" description="Disordered" evidence="7">
    <location>
        <begin position="93"/>
        <end position="128"/>
    </location>
</feature>
<dbReference type="GO" id="GO:0019843">
    <property type="term" value="F:rRNA binding"/>
    <property type="evidence" value="ECO:0007669"/>
    <property type="project" value="UniProtKB-UniRule"/>
</dbReference>
<dbReference type="SUPFAM" id="SSF47060">
    <property type="entry name" value="S15/NS1 RNA-binding domain"/>
    <property type="match status" value="1"/>
</dbReference>
<proteinExistence type="inferred from homology"/>
<evidence type="ECO:0000313" key="9">
    <source>
        <dbReference type="Proteomes" id="UP000177579"/>
    </source>
</evidence>
<evidence type="ECO:0000256" key="7">
    <source>
        <dbReference type="SAM" id="MobiDB-lite"/>
    </source>
</evidence>
<keyword evidence="4 6" id="KW-0699">rRNA-binding</keyword>
<dbReference type="EMBL" id="MFGO01000013">
    <property type="protein sequence ID" value="OGF41131.1"/>
    <property type="molecule type" value="Genomic_DNA"/>
</dbReference>
<dbReference type="Proteomes" id="UP000177579">
    <property type="component" value="Unassembled WGS sequence"/>
</dbReference>